<dbReference type="AlphaFoldDB" id="A0A081KGN4"/>
<name>A0A081KGN4_9GAMM</name>
<evidence type="ECO:0000256" key="2">
    <source>
        <dbReference type="ARBA" id="ARBA00007986"/>
    </source>
</evidence>
<comment type="caution">
    <text evidence="12">The sequence shown here is derived from an EMBL/GenBank/DDBJ whole genome shotgun (WGS) entry which is preliminary data.</text>
</comment>
<dbReference type="GO" id="GO:0015628">
    <property type="term" value="P:protein secretion by the type II secretion system"/>
    <property type="evidence" value="ECO:0007669"/>
    <property type="project" value="InterPro"/>
</dbReference>
<evidence type="ECO:0000256" key="8">
    <source>
        <dbReference type="ARBA" id="ARBA00022989"/>
    </source>
</evidence>
<dbReference type="NCBIfam" id="TIGR01713">
    <property type="entry name" value="typeII_sec_gspC"/>
    <property type="match status" value="1"/>
</dbReference>
<evidence type="ECO:0000313" key="13">
    <source>
        <dbReference type="Proteomes" id="UP000027997"/>
    </source>
</evidence>
<proteinExistence type="inferred from homology"/>
<organism evidence="12 13">
    <name type="scientific">Endozoicomonas elysicola</name>
    <dbReference type="NCBI Taxonomy" id="305900"/>
    <lineage>
        <taxon>Bacteria</taxon>
        <taxon>Pseudomonadati</taxon>
        <taxon>Pseudomonadota</taxon>
        <taxon>Gammaproteobacteria</taxon>
        <taxon>Oceanospirillales</taxon>
        <taxon>Endozoicomonadaceae</taxon>
        <taxon>Endozoicomonas</taxon>
    </lineage>
</organism>
<evidence type="ECO:0000259" key="11">
    <source>
        <dbReference type="Pfam" id="PF11356"/>
    </source>
</evidence>
<protein>
    <recommendedName>
        <fullName evidence="11">Type II secretion system protein GspC N-terminal domain-containing protein</fullName>
    </recommendedName>
</protein>
<accession>A0A081KGN4</accession>
<keyword evidence="6" id="KW-0812">Transmembrane</keyword>
<keyword evidence="8" id="KW-1133">Transmembrane helix</keyword>
<dbReference type="eggNOG" id="COG3031">
    <property type="taxonomic scope" value="Bacteria"/>
</dbReference>
<evidence type="ECO:0000256" key="9">
    <source>
        <dbReference type="ARBA" id="ARBA00023136"/>
    </source>
</evidence>
<dbReference type="STRING" id="305900.GV64_23635"/>
<keyword evidence="13" id="KW-1185">Reference proteome</keyword>
<dbReference type="SUPFAM" id="SSF50156">
    <property type="entry name" value="PDZ domain-like"/>
    <property type="match status" value="1"/>
</dbReference>
<dbReference type="InterPro" id="IPR036034">
    <property type="entry name" value="PDZ_sf"/>
</dbReference>
<dbReference type="GO" id="GO:0015627">
    <property type="term" value="C:type II protein secretion system complex"/>
    <property type="evidence" value="ECO:0007669"/>
    <property type="project" value="InterPro"/>
</dbReference>
<evidence type="ECO:0000256" key="3">
    <source>
        <dbReference type="ARBA" id="ARBA00022448"/>
    </source>
</evidence>
<keyword evidence="3" id="KW-0813">Transport</keyword>
<reference evidence="12 13" key="1">
    <citation type="submission" date="2014-06" db="EMBL/GenBank/DDBJ databases">
        <title>Whole Genome Sequences of Three Symbiotic Endozoicomonas Bacteria.</title>
        <authorList>
            <person name="Neave M.J."/>
            <person name="Apprill A."/>
            <person name="Voolstra C.R."/>
        </authorList>
    </citation>
    <scope>NUCLEOTIDE SEQUENCE [LARGE SCALE GENOMIC DNA]</scope>
    <source>
        <strain evidence="12 13">DSM 22380</strain>
    </source>
</reference>
<feature type="domain" description="Type II secretion system protein GspC N-terminal" evidence="11">
    <location>
        <begin position="22"/>
        <end position="123"/>
    </location>
</feature>
<evidence type="ECO:0000256" key="7">
    <source>
        <dbReference type="ARBA" id="ARBA00022927"/>
    </source>
</evidence>
<dbReference type="InterPro" id="IPR024961">
    <property type="entry name" value="T2SS_GspC_N"/>
</dbReference>
<dbReference type="Gene3D" id="2.30.30.830">
    <property type="match status" value="1"/>
</dbReference>
<evidence type="ECO:0000256" key="6">
    <source>
        <dbReference type="ARBA" id="ARBA00022692"/>
    </source>
</evidence>
<dbReference type="Pfam" id="PF11356">
    <property type="entry name" value="T2SSC"/>
    <property type="match status" value="1"/>
</dbReference>
<comment type="subcellular location">
    <subcellularLocation>
        <location evidence="1">Cell inner membrane</location>
    </subcellularLocation>
</comment>
<evidence type="ECO:0000256" key="10">
    <source>
        <dbReference type="SAM" id="MobiDB-lite"/>
    </source>
</evidence>
<sequence>MPEKNSDTVSPAFLQSMGSMPQKNASSDPLAQLDSLYLFGQPPKAQQIAAPAPEAVPVSRLAVKITGLVASTIPENSLAIIRSGSTDNTYRPGDTLKGTQARIESIYPDRVIIRNGVRFESLLMYPDEAQKKPQALSTISNQRPQQQKISVSNDLRKRLQEKPSSWTEIVSISPVREDGEIRGYRINPSRHPKEFEQLGLKPNDMAVAINGYDLTNTSEALKIISQLPTLDQVSLTIERDGQRFEVDLSS</sequence>
<dbReference type="Proteomes" id="UP000027997">
    <property type="component" value="Unassembled WGS sequence"/>
</dbReference>
<feature type="region of interest" description="Disordered" evidence="10">
    <location>
        <begin position="1"/>
        <end position="28"/>
    </location>
</feature>
<keyword evidence="5" id="KW-0997">Cell inner membrane</keyword>
<gene>
    <name evidence="12" type="ORF">GV64_23635</name>
</gene>
<evidence type="ECO:0000313" key="12">
    <source>
        <dbReference type="EMBL" id="KEI73310.1"/>
    </source>
</evidence>
<keyword evidence="4" id="KW-1003">Cell membrane</keyword>
<comment type="similarity">
    <text evidence="2">Belongs to the GSP C family.</text>
</comment>
<dbReference type="EMBL" id="JOJP01000001">
    <property type="protein sequence ID" value="KEI73310.1"/>
    <property type="molecule type" value="Genomic_DNA"/>
</dbReference>
<dbReference type="Gene3D" id="2.30.42.10">
    <property type="match status" value="1"/>
</dbReference>
<evidence type="ECO:0000256" key="1">
    <source>
        <dbReference type="ARBA" id="ARBA00004533"/>
    </source>
</evidence>
<dbReference type="GO" id="GO:0005886">
    <property type="term" value="C:plasma membrane"/>
    <property type="evidence" value="ECO:0007669"/>
    <property type="project" value="UniProtKB-SubCell"/>
</dbReference>
<dbReference type="InterPro" id="IPR001639">
    <property type="entry name" value="T2SS_protein-GspC"/>
</dbReference>
<evidence type="ECO:0000256" key="4">
    <source>
        <dbReference type="ARBA" id="ARBA00022475"/>
    </source>
</evidence>
<feature type="compositionally biased region" description="Polar residues" evidence="10">
    <location>
        <begin position="16"/>
        <end position="28"/>
    </location>
</feature>
<evidence type="ECO:0000256" key="5">
    <source>
        <dbReference type="ARBA" id="ARBA00022519"/>
    </source>
</evidence>
<keyword evidence="7" id="KW-0653">Protein transport</keyword>
<keyword evidence="9" id="KW-0472">Membrane</keyword>